<evidence type="ECO:0000259" key="1">
    <source>
        <dbReference type="PROSITE" id="PS51819"/>
    </source>
</evidence>
<evidence type="ECO:0000313" key="2">
    <source>
        <dbReference type="EMBL" id="MFD1190766.1"/>
    </source>
</evidence>
<reference evidence="3" key="1">
    <citation type="journal article" date="2019" name="Int. J. Syst. Evol. Microbiol.">
        <title>The Global Catalogue of Microorganisms (GCM) 10K type strain sequencing project: providing services to taxonomists for standard genome sequencing and annotation.</title>
        <authorList>
            <consortium name="The Broad Institute Genomics Platform"/>
            <consortium name="The Broad Institute Genome Sequencing Center for Infectious Disease"/>
            <person name="Wu L."/>
            <person name="Ma J."/>
        </authorList>
    </citation>
    <scope>NUCLEOTIDE SEQUENCE [LARGE SCALE GENOMIC DNA]</scope>
    <source>
        <strain evidence="3">CCUG 55074</strain>
    </source>
</reference>
<keyword evidence="3" id="KW-1185">Reference proteome</keyword>
<dbReference type="Proteomes" id="UP001597216">
    <property type="component" value="Unassembled WGS sequence"/>
</dbReference>
<dbReference type="PROSITE" id="PS51819">
    <property type="entry name" value="VOC"/>
    <property type="match status" value="1"/>
</dbReference>
<sequence length="228" mass="24651">MDLAKPRVDIGLSTNDLEPMLAFWQGEAGIPFDHLLPIRRGQDQHRHDALGSVLKINHHAAPLPDTPPSGYLELLVARPGLDAPVSLVDPDGNRVSLVPPGHEGVTQIGVRLGVRDLAAHRDFYVRALGLAEEPRDEGGAFRAGETLLILTQDPEAPADAGFQGKGWRYITFQVFKVDAEHARVLEAGGREAMPPTTLGTTARISMVRDPDGNWIELSQRASITGSLA</sequence>
<organism evidence="2 3">
    <name type="scientific">Phenylobacterium conjunctum</name>
    <dbReference type="NCBI Taxonomy" id="1298959"/>
    <lineage>
        <taxon>Bacteria</taxon>
        <taxon>Pseudomonadati</taxon>
        <taxon>Pseudomonadota</taxon>
        <taxon>Alphaproteobacteria</taxon>
        <taxon>Caulobacterales</taxon>
        <taxon>Caulobacteraceae</taxon>
        <taxon>Phenylobacterium</taxon>
    </lineage>
</organism>
<dbReference type="RefSeq" id="WP_374346806.1">
    <property type="nucleotide sequence ID" value="NZ_JBHTLQ010000016.1"/>
</dbReference>
<dbReference type="Gene3D" id="3.10.180.10">
    <property type="entry name" value="2,3-Dihydroxybiphenyl 1,2-Dioxygenase, domain 1"/>
    <property type="match status" value="1"/>
</dbReference>
<evidence type="ECO:0000313" key="3">
    <source>
        <dbReference type="Proteomes" id="UP001597216"/>
    </source>
</evidence>
<dbReference type="InterPro" id="IPR004360">
    <property type="entry name" value="Glyas_Fos-R_dOase_dom"/>
</dbReference>
<dbReference type="SUPFAM" id="SSF54593">
    <property type="entry name" value="Glyoxalase/Bleomycin resistance protein/Dihydroxybiphenyl dioxygenase"/>
    <property type="match status" value="1"/>
</dbReference>
<proteinExistence type="predicted"/>
<dbReference type="InterPro" id="IPR037523">
    <property type="entry name" value="VOC_core"/>
</dbReference>
<dbReference type="EMBL" id="JBHTLQ010000016">
    <property type="protein sequence ID" value="MFD1190766.1"/>
    <property type="molecule type" value="Genomic_DNA"/>
</dbReference>
<dbReference type="Pfam" id="PF00903">
    <property type="entry name" value="Glyoxalase"/>
    <property type="match status" value="1"/>
</dbReference>
<feature type="domain" description="VOC" evidence="1">
    <location>
        <begin position="104"/>
        <end position="220"/>
    </location>
</feature>
<protein>
    <submittedName>
        <fullName evidence="2">VOC family protein</fullName>
    </submittedName>
</protein>
<gene>
    <name evidence="2" type="ORF">ACFQ27_09260</name>
</gene>
<name>A0ABW3T3B6_9CAUL</name>
<dbReference type="InterPro" id="IPR029068">
    <property type="entry name" value="Glyas_Bleomycin-R_OHBP_Dase"/>
</dbReference>
<comment type="caution">
    <text evidence="2">The sequence shown here is derived from an EMBL/GenBank/DDBJ whole genome shotgun (WGS) entry which is preliminary data.</text>
</comment>
<accession>A0ABW3T3B6</accession>